<accession>A0A6B2NRR5</accession>
<dbReference type="InterPro" id="IPR020904">
    <property type="entry name" value="Sc_DH/Rdtase_CS"/>
</dbReference>
<comment type="caution">
    <text evidence="4">The sequence shown here is derived from an EMBL/GenBank/DDBJ whole genome shotgun (WGS) entry which is preliminary data.</text>
</comment>
<protein>
    <submittedName>
        <fullName evidence="4">SDR family NAD(P)-dependent oxidoreductase</fullName>
    </submittedName>
</protein>
<name>A0A6B2NRR5_9RHOB</name>
<gene>
    <name evidence="4" type="ORF">G0P99_18140</name>
</gene>
<dbReference type="InterPro" id="IPR036291">
    <property type="entry name" value="NAD(P)-bd_dom_sf"/>
</dbReference>
<dbReference type="InterPro" id="IPR002347">
    <property type="entry name" value="SDR_fam"/>
</dbReference>
<evidence type="ECO:0000256" key="2">
    <source>
        <dbReference type="ARBA" id="ARBA00023002"/>
    </source>
</evidence>
<sequence>MTKTILITGATDGLGRATAIALARQGHNIIAHGRNAQKLEQLKAEVGATLSTVQADMSELSQVALMGRDLIKTYDRIDVVINNAGVFKTSQPLLSNGMDVRFVVNAFAPALLSNLLLPIMPEDGRLVHLSSAAQAPVDFDALAGKRKLQDMEAYAQSKLALTMWSQEFASKHPHGPVSVAVNPGSLLATKMVREGFGTSGNDLNIGVDILIRAALADEFATASGQYFDNDSGQFAQPHPDAAVAAKVAGVIEGIEAEIAD</sequence>
<dbReference type="Gene3D" id="3.40.50.720">
    <property type="entry name" value="NAD(P)-binding Rossmann-like Domain"/>
    <property type="match status" value="1"/>
</dbReference>
<evidence type="ECO:0000256" key="3">
    <source>
        <dbReference type="RuleBase" id="RU000363"/>
    </source>
</evidence>
<comment type="similarity">
    <text evidence="1 3">Belongs to the short-chain dehydrogenases/reductases (SDR) family.</text>
</comment>
<dbReference type="PROSITE" id="PS00061">
    <property type="entry name" value="ADH_SHORT"/>
    <property type="match status" value="1"/>
</dbReference>
<evidence type="ECO:0000313" key="4">
    <source>
        <dbReference type="EMBL" id="NDW46871.1"/>
    </source>
</evidence>
<proteinExistence type="inferred from homology"/>
<dbReference type="SUPFAM" id="SSF51735">
    <property type="entry name" value="NAD(P)-binding Rossmann-fold domains"/>
    <property type="match status" value="1"/>
</dbReference>
<dbReference type="RefSeq" id="WP_164131891.1">
    <property type="nucleotide sequence ID" value="NZ_JAAGOX010000043.1"/>
</dbReference>
<dbReference type="PANTHER" id="PTHR24320:SF148">
    <property type="entry name" value="NAD(P)-BINDING ROSSMANN-FOLD SUPERFAMILY PROTEIN"/>
    <property type="match status" value="1"/>
</dbReference>
<dbReference type="AlphaFoldDB" id="A0A6B2NRR5"/>
<organism evidence="4">
    <name type="scientific">Ruegeria sp. PrR005</name>
    <dbReference type="NCBI Taxonomy" id="2706882"/>
    <lineage>
        <taxon>Bacteria</taxon>
        <taxon>Pseudomonadati</taxon>
        <taxon>Pseudomonadota</taxon>
        <taxon>Alphaproteobacteria</taxon>
        <taxon>Rhodobacterales</taxon>
        <taxon>Roseobacteraceae</taxon>
        <taxon>Ruegeria</taxon>
    </lineage>
</organism>
<dbReference type="Pfam" id="PF00106">
    <property type="entry name" value="adh_short"/>
    <property type="match status" value="1"/>
</dbReference>
<dbReference type="PRINTS" id="PR00080">
    <property type="entry name" value="SDRFAMILY"/>
</dbReference>
<dbReference type="PRINTS" id="PR00081">
    <property type="entry name" value="GDHRDH"/>
</dbReference>
<dbReference type="PANTHER" id="PTHR24320">
    <property type="entry name" value="RETINOL DEHYDROGENASE"/>
    <property type="match status" value="1"/>
</dbReference>
<dbReference type="EMBL" id="JAAGOX010000043">
    <property type="protein sequence ID" value="NDW46871.1"/>
    <property type="molecule type" value="Genomic_DNA"/>
</dbReference>
<evidence type="ECO:0000256" key="1">
    <source>
        <dbReference type="ARBA" id="ARBA00006484"/>
    </source>
</evidence>
<reference evidence="4" key="1">
    <citation type="submission" date="2020-02" db="EMBL/GenBank/DDBJ databases">
        <title>Delineation of the pyrene-degrading pathway in Roseobacter clade bacteria by genomic analysis.</title>
        <authorList>
            <person name="Zhou H."/>
            <person name="Wang H."/>
        </authorList>
    </citation>
    <scope>NUCLEOTIDE SEQUENCE</scope>
    <source>
        <strain evidence="4">PrR005</strain>
    </source>
</reference>
<dbReference type="GO" id="GO:0016491">
    <property type="term" value="F:oxidoreductase activity"/>
    <property type="evidence" value="ECO:0007669"/>
    <property type="project" value="UniProtKB-KW"/>
</dbReference>
<keyword evidence="2" id="KW-0560">Oxidoreductase</keyword>